<dbReference type="PROSITE" id="PS00061">
    <property type="entry name" value="ADH_SHORT"/>
    <property type="match status" value="1"/>
</dbReference>
<name>A0AAW9A6D4_9BACL</name>
<dbReference type="InterPro" id="IPR020904">
    <property type="entry name" value="Sc_DH/Rdtase_CS"/>
</dbReference>
<dbReference type="InterPro" id="IPR036291">
    <property type="entry name" value="NAD(P)-bd_dom_sf"/>
</dbReference>
<keyword evidence="2" id="KW-0560">Oxidoreductase</keyword>
<evidence type="ECO:0000313" key="4">
    <source>
        <dbReference type="EMBL" id="MDW0116837.1"/>
    </source>
</evidence>
<dbReference type="PANTHER" id="PTHR44229:SF4">
    <property type="entry name" value="15-HYDROXYPROSTAGLANDIN DEHYDROGENASE [NAD(+)]"/>
    <property type="match status" value="1"/>
</dbReference>
<dbReference type="SUPFAM" id="SSF51735">
    <property type="entry name" value="NAD(P)-binding Rossmann-fold domains"/>
    <property type="match status" value="1"/>
</dbReference>
<dbReference type="EMBL" id="JAUBDJ010000003">
    <property type="protein sequence ID" value="MDW0116837.1"/>
    <property type="molecule type" value="Genomic_DNA"/>
</dbReference>
<accession>A0AAW9A6D4</accession>
<evidence type="ECO:0000313" key="5">
    <source>
        <dbReference type="Proteomes" id="UP001271648"/>
    </source>
</evidence>
<protein>
    <submittedName>
        <fullName evidence="4">SDR family oxidoreductase</fullName>
    </submittedName>
</protein>
<dbReference type="Pfam" id="PF00106">
    <property type="entry name" value="adh_short"/>
    <property type="match status" value="1"/>
</dbReference>
<keyword evidence="5" id="KW-1185">Reference proteome</keyword>
<organism evidence="4 5">
    <name type="scientific">Sporosarcina thermotolerans</name>
    <dbReference type="NCBI Taxonomy" id="633404"/>
    <lineage>
        <taxon>Bacteria</taxon>
        <taxon>Bacillati</taxon>
        <taxon>Bacillota</taxon>
        <taxon>Bacilli</taxon>
        <taxon>Bacillales</taxon>
        <taxon>Caryophanaceae</taxon>
        <taxon>Sporosarcina</taxon>
    </lineage>
</organism>
<dbReference type="CDD" id="cd05233">
    <property type="entry name" value="SDR_c"/>
    <property type="match status" value="1"/>
</dbReference>
<evidence type="ECO:0000256" key="3">
    <source>
        <dbReference type="RuleBase" id="RU000363"/>
    </source>
</evidence>
<dbReference type="GO" id="GO:0016616">
    <property type="term" value="F:oxidoreductase activity, acting on the CH-OH group of donors, NAD or NADP as acceptor"/>
    <property type="evidence" value="ECO:0007669"/>
    <property type="project" value="TreeGrafter"/>
</dbReference>
<sequence length="272" mass="30247">MDTIRKVAIVTGGASGIGKALCRELITQQVFVIIADVNRSEGKLVEDELNRQANCSRYEYANVIDQASVEELVRNTFQEFGRLDYLFNNAGITMYGELFDVSIDDWKHIIDVNLWGIIHGTQIGYSIMKEQGFGHIVNTASAAGLGPSPLTAAYSATKHAIIGLTTSLHYEAKEFGVKVSALCPAFVDTPIFSNAIAINIDKQKMVQQLQKQKLMAPEKLAKIAVKGVHHNTPIICPMPMRRTMDIFFTLFPRVHSKLMDYVCKIGRRARIS</sequence>
<comment type="similarity">
    <text evidence="1 3">Belongs to the short-chain dehydrogenases/reductases (SDR) family.</text>
</comment>
<dbReference type="RefSeq" id="WP_283733718.1">
    <property type="nucleotide sequence ID" value="NZ_CP125968.1"/>
</dbReference>
<reference evidence="4 5" key="1">
    <citation type="submission" date="2023-06" db="EMBL/GenBank/DDBJ databases">
        <title>Sporosarcina sp. nov., isolated from Korean traditional fermented seafood 'Jeotgal'.</title>
        <authorList>
            <person name="Yang A.I."/>
            <person name="Shin N.-R."/>
        </authorList>
    </citation>
    <scope>NUCLEOTIDE SEQUENCE [LARGE SCALE GENOMIC DNA]</scope>
    <source>
        <strain evidence="4 5">KCTC43456</strain>
    </source>
</reference>
<dbReference type="InterPro" id="IPR002347">
    <property type="entry name" value="SDR_fam"/>
</dbReference>
<gene>
    <name evidence="4" type="ORF">QTL97_07825</name>
</gene>
<dbReference type="AlphaFoldDB" id="A0AAW9A6D4"/>
<dbReference type="GO" id="GO:0005737">
    <property type="term" value="C:cytoplasm"/>
    <property type="evidence" value="ECO:0007669"/>
    <property type="project" value="TreeGrafter"/>
</dbReference>
<proteinExistence type="inferred from homology"/>
<comment type="caution">
    <text evidence="4">The sequence shown here is derived from an EMBL/GenBank/DDBJ whole genome shotgun (WGS) entry which is preliminary data.</text>
</comment>
<dbReference type="Gene3D" id="3.40.50.720">
    <property type="entry name" value="NAD(P)-binding Rossmann-like Domain"/>
    <property type="match status" value="1"/>
</dbReference>
<dbReference type="PANTHER" id="PTHR44229">
    <property type="entry name" value="15-HYDROXYPROSTAGLANDIN DEHYDROGENASE [NAD(+)]"/>
    <property type="match status" value="1"/>
</dbReference>
<dbReference type="Proteomes" id="UP001271648">
    <property type="component" value="Unassembled WGS sequence"/>
</dbReference>
<evidence type="ECO:0000256" key="1">
    <source>
        <dbReference type="ARBA" id="ARBA00006484"/>
    </source>
</evidence>
<dbReference type="PRINTS" id="PR00080">
    <property type="entry name" value="SDRFAMILY"/>
</dbReference>
<dbReference type="PRINTS" id="PR00081">
    <property type="entry name" value="GDHRDH"/>
</dbReference>
<evidence type="ECO:0000256" key="2">
    <source>
        <dbReference type="ARBA" id="ARBA00023002"/>
    </source>
</evidence>